<accession>A0AA92SWQ0</accession>
<keyword evidence="6" id="KW-0998">Cell outer membrane</keyword>
<keyword evidence="3" id="KW-0732">Signal</keyword>
<dbReference type="Proteomes" id="UP000261187">
    <property type="component" value="Unassembled WGS sequence"/>
</dbReference>
<reference evidence="8 9" key="1">
    <citation type="submission" date="2018-08" db="EMBL/GenBank/DDBJ databases">
        <title>A genome reference for cultivated species of the human gut microbiota.</title>
        <authorList>
            <person name="Zou Y."/>
            <person name="Xue W."/>
            <person name="Luo G."/>
        </authorList>
    </citation>
    <scope>NUCLEOTIDE SEQUENCE [LARGE SCALE GENOMIC DNA]</scope>
    <source>
        <strain evidence="8 9">TF06-40</strain>
    </source>
</reference>
<evidence type="ECO:0000256" key="4">
    <source>
        <dbReference type="ARBA" id="ARBA00023136"/>
    </source>
</evidence>
<comment type="similarity">
    <text evidence="2">Belongs to the bacteroidetes fimbrillin superfamily. FimB/Mfa2 family.</text>
</comment>
<dbReference type="GO" id="GO:0009279">
    <property type="term" value="C:cell outer membrane"/>
    <property type="evidence" value="ECO:0007669"/>
    <property type="project" value="UniProtKB-SubCell"/>
</dbReference>
<evidence type="ECO:0000313" key="9">
    <source>
        <dbReference type="Proteomes" id="UP000261187"/>
    </source>
</evidence>
<comment type="caution">
    <text evidence="8">The sequence shown here is derived from an EMBL/GenBank/DDBJ whole genome shotgun (WGS) entry which is preliminary data.</text>
</comment>
<dbReference type="Pfam" id="PF08842">
    <property type="entry name" value="Mfa2"/>
    <property type="match status" value="1"/>
</dbReference>
<evidence type="ECO:0000313" key="8">
    <source>
        <dbReference type="EMBL" id="RGL56135.1"/>
    </source>
</evidence>
<name>A0AA92SWQ0_9BACT</name>
<organism evidence="8 9">
    <name type="scientific">Segatella copri</name>
    <dbReference type="NCBI Taxonomy" id="165179"/>
    <lineage>
        <taxon>Bacteria</taxon>
        <taxon>Pseudomonadati</taxon>
        <taxon>Bacteroidota</taxon>
        <taxon>Bacteroidia</taxon>
        <taxon>Bacteroidales</taxon>
        <taxon>Prevotellaceae</taxon>
        <taxon>Segatella</taxon>
    </lineage>
</organism>
<evidence type="ECO:0008006" key="10">
    <source>
        <dbReference type="Google" id="ProtNLM"/>
    </source>
</evidence>
<evidence type="ECO:0000256" key="3">
    <source>
        <dbReference type="ARBA" id="ARBA00022729"/>
    </source>
</evidence>
<keyword evidence="7" id="KW-0449">Lipoprotein</keyword>
<dbReference type="RefSeq" id="WP_117695476.1">
    <property type="nucleotide sequence ID" value="NZ_QSSA01000033.1"/>
</dbReference>
<sequence length="319" mass="35734">MKNVFTSGMILFLAMTTMVSCTQENVMLETTPQVKNQEVRFCFFESSIVPIGQDEESNLARTRADGSEKSLKDAKLYTDLQVCLIPKGDETTAGYTVRQENWDDKFGNVSLQVPAGEYTLVAVAAKTDLQQEERIEVKSRYEMTFANNIVRDMAYTLQDIKVESGSKAVTQNVSLKRAVSCFRLEATDPMPLTTKTQEITISGSCGTVFNPSTGFCKEKATITRSWTFNPKKYQKTYIIFTLYTLLTDNDVTDIHITTAGKDKEGKEGKAVKTVNFDNVHLVIGKKTTYTGPLYTYPTNNMSFTINQPEIPASGYDKKF</sequence>
<keyword evidence="4" id="KW-0472">Membrane</keyword>
<evidence type="ECO:0000256" key="1">
    <source>
        <dbReference type="ARBA" id="ARBA00004442"/>
    </source>
</evidence>
<protein>
    <recommendedName>
        <fullName evidence="10">FimB/Mfa2 family fimbrial subunit</fullName>
    </recommendedName>
</protein>
<dbReference type="InterPro" id="IPR014941">
    <property type="entry name" value="FimB/Mfa2/Mfa3"/>
</dbReference>
<evidence type="ECO:0000256" key="2">
    <source>
        <dbReference type="ARBA" id="ARBA00007248"/>
    </source>
</evidence>
<evidence type="ECO:0000256" key="6">
    <source>
        <dbReference type="ARBA" id="ARBA00023237"/>
    </source>
</evidence>
<dbReference type="EMBL" id="QSSA01000033">
    <property type="protein sequence ID" value="RGL56135.1"/>
    <property type="molecule type" value="Genomic_DNA"/>
</dbReference>
<evidence type="ECO:0000256" key="5">
    <source>
        <dbReference type="ARBA" id="ARBA00023139"/>
    </source>
</evidence>
<proteinExistence type="inferred from homology"/>
<dbReference type="PROSITE" id="PS51257">
    <property type="entry name" value="PROKAR_LIPOPROTEIN"/>
    <property type="match status" value="1"/>
</dbReference>
<keyword evidence="5" id="KW-0564">Palmitate</keyword>
<gene>
    <name evidence="8" type="ORF">DXC61_12880</name>
</gene>
<dbReference type="AlphaFoldDB" id="A0AA92SWQ0"/>
<evidence type="ECO:0000256" key="7">
    <source>
        <dbReference type="ARBA" id="ARBA00023288"/>
    </source>
</evidence>
<comment type="subcellular location">
    <subcellularLocation>
        <location evidence="1">Cell outer membrane</location>
    </subcellularLocation>
</comment>